<accession>A0A5N5SUH7</accession>
<dbReference type="AlphaFoldDB" id="A0A5N5SUH7"/>
<dbReference type="Pfam" id="PF01248">
    <property type="entry name" value="Ribosomal_L7Ae"/>
    <property type="match status" value="1"/>
</dbReference>
<keyword evidence="6" id="KW-1185">Reference proteome</keyword>
<organism evidence="4 6">
    <name type="scientific">Armadillidium nasatum</name>
    <dbReference type="NCBI Taxonomy" id="96803"/>
    <lineage>
        <taxon>Eukaryota</taxon>
        <taxon>Metazoa</taxon>
        <taxon>Ecdysozoa</taxon>
        <taxon>Arthropoda</taxon>
        <taxon>Crustacea</taxon>
        <taxon>Multicrustacea</taxon>
        <taxon>Malacostraca</taxon>
        <taxon>Eumalacostraca</taxon>
        <taxon>Peracarida</taxon>
        <taxon>Isopoda</taxon>
        <taxon>Oniscidea</taxon>
        <taxon>Crinocheta</taxon>
        <taxon>Armadillidiidae</taxon>
        <taxon>Armadillidium</taxon>
    </lineage>
</organism>
<dbReference type="EMBL" id="SEYY01020444">
    <property type="protein sequence ID" value="KAB7497309.1"/>
    <property type="molecule type" value="Genomic_DNA"/>
</dbReference>
<protein>
    <submittedName>
        <fullName evidence="4">H/ACA ribonucleoprotein complex subunit 2-like protein</fullName>
    </submittedName>
</protein>
<dbReference type="SUPFAM" id="SSF55315">
    <property type="entry name" value="L30e-like"/>
    <property type="match status" value="1"/>
</dbReference>
<dbReference type="InterPro" id="IPR050257">
    <property type="entry name" value="eL8/uL1-like"/>
</dbReference>
<reference evidence="4 6" key="1">
    <citation type="journal article" date="2019" name="PLoS Biol.">
        <title>Sex chromosomes control vertical transmission of feminizing Wolbachia symbionts in an isopod.</title>
        <authorList>
            <person name="Becking T."/>
            <person name="Chebbi M.A."/>
            <person name="Giraud I."/>
            <person name="Moumen B."/>
            <person name="Laverre T."/>
            <person name="Caubet Y."/>
            <person name="Peccoud J."/>
            <person name="Gilbert C."/>
            <person name="Cordaux R."/>
        </authorList>
    </citation>
    <scope>NUCLEOTIDE SEQUENCE [LARGE SCALE GENOMIC DNA]</scope>
    <source>
        <strain evidence="4">ANa2</strain>
        <tissue evidence="4">Whole body excluding digestive tract and cuticle</tissue>
    </source>
</reference>
<dbReference type="GO" id="GO:1990904">
    <property type="term" value="C:ribonucleoprotein complex"/>
    <property type="evidence" value="ECO:0007669"/>
    <property type="project" value="UniProtKB-KW"/>
</dbReference>
<evidence type="ECO:0000256" key="2">
    <source>
        <dbReference type="ARBA" id="ARBA00023274"/>
    </source>
</evidence>
<dbReference type="InterPro" id="IPR004038">
    <property type="entry name" value="Ribosomal_eL8/eL30/eS12/Gad45"/>
</dbReference>
<evidence type="ECO:0000259" key="3">
    <source>
        <dbReference type="Pfam" id="PF01248"/>
    </source>
</evidence>
<feature type="domain" description="Ribosomal protein eL8/eL30/eS12/Gadd45" evidence="3">
    <location>
        <begin position="36"/>
        <end position="124"/>
    </location>
</feature>
<dbReference type="OrthoDB" id="5364946at2759"/>
<dbReference type="InterPro" id="IPR018492">
    <property type="entry name" value="Ribosomal_eL8/Nhp2"/>
</dbReference>
<proteinExistence type="inferred from homology"/>
<evidence type="ECO:0000256" key="1">
    <source>
        <dbReference type="ARBA" id="ARBA00007337"/>
    </source>
</evidence>
<evidence type="ECO:0000313" key="5">
    <source>
        <dbReference type="EMBL" id="KAB7499575.1"/>
    </source>
</evidence>
<evidence type="ECO:0000313" key="4">
    <source>
        <dbReference type="EMBL" id="KAB7497309.1"/>
    </source>
</evidence>
<dbReference type="EMBL" id="SEYY01017845">
    <property type="protein sequence ID" value="KAB7499575.1"/>
    <property type="molecule type" value="Genomic_DNA"/>
</dbReference>
<dbReference type="Proteomes" id="UP000326759">
    <property type="component" value="Unassembled WGS sequence"/>
</dbReference>
<sequence length="140" mass="15471">MCESPEKQDESAIYDEKVANCTVISKPMASRKLASKVYKLVKKAGKKRKTNLRLGLKIVQAKIRKGERGLVVIAGNVSPIDILCHMPAVCEDKNIPYIFVPDKADLGAASGVVGIVQILLLLKDPEYEELYEKVVDCIEK</sequence>
<dbReference type="PRINTS" id="PR00881">
    <property type="entry name" value="L7ARS6FAMILY"/>
</dbReference>
<name>A0A5N5SUH7_9CRUS</name>
<dbReference type="PANTHER" id="PTHR23105">
    <property type="entry name" value="RIBOSOMAL PROTEIN L7AE FAMILY MEMBER"/>
    <property type="match status" value="1"/>
</dbReference>
<dbReference type="GO" id="GO:0003723">
    <property type="term" value="F:RNA binding"/>
    <property type="evidence" value="ECO:0007669"/>
    <property type="project" value="InterPro"/>
</dbReference>
<dbReference type="Gene3D" id="3.30.1330.30">
    <property type="match status" value="1"/>
</dbReference>
<comment type="similarity">
    <text evidence="1">Belongs to the eukaryotic ribosomal protein eL8 family.</text>
</comment>
<dbReference type="InterPro" id="IPR029064">
    <property type="entry name" value="Ribosomal_eL30-like_sf"/>
</dbReference>
<comment type="caution">
    <text evidence="4">The sequence shown here is derived from an EMBL/GenBank/DDBJ whole genome shotgun (WGS) entry which is preliminary data.</text>
</comment>
<evidence type="ECO:0000313" key="6">
    <source>
        <dbReference type="Proteomes" id="UP000326759"/>
    </source>
</evidence>
<keyword evidence="2 4" id="KW-0687">Ribonucleoprotein</keyword>
<gene>
    <name evidence="4" type="primary">NHP2_1</name>
    <name evidence="5" type="synonym">NHP2_0</name>
    <name evidence="4" type="ORF">Anas_12881</name>
    <name evidence="5" type="ORF">Anas_14073</name>
</gene>